<accession>A0A090KPI0</accession>
<dbReference type="EMBL" id="LN609396">
    <property type="protein sequence ID" value="CEF59264.1"/>
    <property type="molecule type" value="Genomic_DNA"/>
</dbReference>
<protein>
    <submittedName>
        <fullName evidence="2 4">Uncharacterized protein</fullName>
    </submittedName>
</protein>
<dbReference type="CTD" id="36384072"/>
<feature type="region of interest" description="Disordered" evidence="1">
    <location>
        <begin position="55"/>
        <end position="80"/>
    </location>
</feature>
<dbReference type="GeneID" id="36384072"/>
<name>A0A090KPI0_STRRB</name>
<feature type="compositionally biased region" description="Basic and acidic residues" evidence="1">
    <location>
        <begin position="68"/>
        <end position="77"/>
    </location>
</feature>
<dbReference type="WBParaSite" id="SRAE_X000101500.1">
    <property type="protein sequence ID" value="SRAE_X000101500.1"/>
    <property type="gene ID" value="WBGene00266578"/>
</dbReference>
<evidence type="ECO:0000313" key="4">
    <source>
        <dbReference type="WBParaSite" id="SRAE_X000101500.1"/>
    </source>
</evidence>
<dbReference type="AlphaFoldDB" id="A0A090KPI0"/>
<evidence type="ECO:0000256" key="1">
    <source>
        <dbReference type="SAM" id="MobiDB-lite"/>
    </source>
</evidence>
<evidence type="ECO:0000313" key="2">
    <source>
        <dbReference type="EMBL" id="CEF59264.1"/>
    </source>
</evidence>
<reference evidence="3" key="1">
    <citation type="submission" date="2014-09" db="EMBL/GenBank/DDBJ databases">
        <authorList>
            <person name="Martin A.A."/>
        </authorList>
    </citation>
    <scope>NUCLEOTIDE SEQUENCE</scope>
    <source>
        <strain evidence="3">ED321</strain>
    </source>
</reference>
<dbReference type="WormBase" id="SRAE_X000101500">
    <property type="protein sequence ID" value="SRP00082"/>
    <property type="gene ID" value="WBGene00266578"/>
</dbReference>
<evidence type="ECO:0000313" key="3">
    <source>
        <dbReference type="Proteomes" id="UP000035682"/>
    </source>
</evidence>
<dbReference type="Proteomes" id="UP000035682">
    <property type="component" value="Unplaced"/>
</dbReference>
<gene>
    <name evidence="2 4 5" type="ORF">SRAE_X000101500</name>
</gene>
<dbReference type="RefSeq" id="XP_024498475.1">
    <property type="nucleotide sequence ID" value="XM_024645585.1"/>
</dbReference>
<reference evidence="4" key="3">
    <citation type="submission" date="2020-12" db="UniProtKB">
        <authorList>
            <consortium name="WormBaseParasite"/>
        </authorList>
    </citation>
    <scope>IDENTIFICATION</scope>
</reference>
<sequence>MSDDFITPKKSKTFKPSLEMTKNAVEYYQKIVDIDGVSVENKMSLIKQAKITNSTEKKNKVKKKKFETKKNNKTKENQEDDFEKGLQALAKYKDEQIVIELQKKSNINIPREIVSENEIKKDFTNLEYTPKQIQDFFKNVFYDIHEMFKQNIVN</sequence>
<keyword evidence="3" id="KW-1185">Reference proteome</keyword>
<reference evidence="2" key="2">
    <citation type="submission" date="2014-09" db="EMBL/GenBank/DDBJ databases">
        <authorList>
            <person name="Aslett A.Martin."/>
        </authorList>
    </citation>
    <scope>NUCLEOTIDE SEQUENCE</scope>
    <source>
        <strain evidence="2">ED321 Heterogonic</strain>
    </source>
</reference>
<organism evidence="2">
    <name type="scientific">Strongyloides ratti</name>
    <name type="common">Parasitic roundworm</name>
    <dbReference type="NCBI Taxonomy" id="34506"/>
    <lineage>
        <taxon>Eukaryota</taxon>
        <taxon>Metazoa</taxon>
        <taxon>Ecdysozoa</taxon>
        <taxon>Nematoda</taxon>
        <taxon>Chromadorea</taxon>
        <taxon>Rhabditida</taxon>
        <taxon>Tylenchina</taxon>
        <taxon>Panagrolaimomorpha</taxon>
        <taxon>Strongyloidoidea</taxon>
        <taxon>Strongyloididae</taxon>
        <taxon>Strongyloides</taxon>
    </lineage>
</organism>
<evidence type="ECO:0000313" key="5">
    <source>
        <dbReference type="WormBase" id="SRAE_X000101500"/>
    </source>
</evidence>
<proteinExistence type="predicted"/>